<evidence type="ECO:0000313" key="1">
    <source>
        <dbReference type="EMBL" id="KAJ9049089.1"/>
    </source>
</evidence>
<dbReference type="EMBL" id="QTSX02007277">
    <property type="protein sequence ID" value="KAJ9049089.1"/>
    <property type="molecule type" value="Genomic_DNA"/>
</dbReference>
<organism evidence="1 2">
    <name type="scientific">Entomophthora muscae</name>
    <dbReference type="NCBI Taxonomy" id="34485"/>
    <lineage>
        <taxon>Eukaryota</taxon>
        <taxon>Fungi</taxon>
        <taxon>Fungi incertae sedis</taxon>
        <taxon>Zoopagomycota</taxon>
        <taxon>Entomophthoromycotina</taxon>
        <taxon>Entomophthoromycetes</taxon>
        <taxon>Entomophthorales</taxon>
        <taxon>Entomophthoraceae</taxon>
        <taxon>Entomophthora</taxon>
    </lineage>
</organism>
<gene>
    <name evidence="1" type="ORF">DSO57_1028184</name>
</gene>
<name>A0ACC2RG97_9FUNG</name>
<keyword evidence="2" id="KW-1185">Reference proteome</keyword>
<evidence type="ECO:0000313" key="2">
    <source>
        <dbReference type="Proteomes" id="UP001165960"/>
    </source>
</evidence>
<comment type="caution">
    <text evidence="1">The sequence shown here is derived from an EMBL/GenBank/DDBJ whole genome shotgun (WGS) entry which is preliminary data.</text>
</comment>
<proteinExistence type="predicted"/>
<protein>
    <submittedName>
        <fullName evidence="1">Uncharacterized protein</fullName>
    </submittedName>
</protein>
<reference evidence="1" key="1">
    <citation type="submission" date="2022-04" db="EMBL/GenBank/DDBJ databases">
        <title>Genome of the entomopathogenic fungus Entomophthora muscae.</title>
        <authorList>
            <person name="Elya C."/>
            <person name="Lovett B.R."/>
            <person name="Lee E."/>
            <person name="Macias A.M."/>
            <person name="Hajek A.E."/>
            <person name="De Bivort B.L."/>
            <person name="Kasson M.T."/>
            <person name="De Fine Licht H.H."/>
            <person name="Stajich J.E."/>
        </authorList>
    </citation>
    <scope>NUCLEOTIDE SEQUENCE</scope>
    <source>
        <strain evidence="1">Berkeley</strain>
    </source>
</reference>
<accession>A0ACC2RG97</accession>
<dbReference type="Proteomes" id="UP001165960">
    <property type="component" value="Unassembled WGS sequence"/>
</dbReference>
<sequence>MVVGGMTIKCCPIKLPPWRQSSSKLCHRKVTAIIVKGKIKNEAKTPKEIDDIEVIIAATNQRIHQQVLNDDKQWAVPALPRPFPKISENVKAPEKLTKAVAVLVPHHREKPLLSSKGASRAKGAINGVETSMILDGSTYSNIISLPFLKMLPNMMIAPPIQYLSWPTVARASAWALQYT</sequence>